<gene>
    <name evidence="4" type="ORF">CHS0354_015643</name>
</gene>
<reference evidence="4" key="2">
    <citation type="journal article" date="2021" name="Genome Biol. Evol.">
        <title>Developing a high-quality reference genome for a parasitic bivalve with doubly uniparental inheritance (Bivalvia: Unionida).</title>
        <authorList>
            <person name="Smith C.H."/>
        </authorList>
    </citation>
    <scope>NUCLEOTIDE SEQUENCE</scope>
    <source>
        <strain evidence="4">CHS0354</strain>
        <tissue evidence="4">Mantle</tissue>
    </source>
</reference>
<name>A0AAE0VUH2_9BIVA</name>
<dbReference type="PANTHER" id="PTHR11905:SF159">
    <property type="entry name" value="ADAM METALLOPROTEASE"/>
    <property type="match status" value="1"/>
</dbReference>
<feature type="domain" description="Peptidase M12B propeptide" evidence="3">
    <location>
        <begin position="48"/>
        <end position="124"/>
    </location>
</feature>
<organism evidence="4 5">
    <name type="scientific">Potamilus streckersoni</name>
    <dbReference type="NCBI Taxonomy" id="2493646"/>
    <lineage>
        <taxon>Eukaryota</taxon>
        <taxon>Metazoa</taxon>
        <taxon>Spiralia</taxon>
        <taxon>Lophotrochozoa</taxon>
        <taxon>Mollusca</taxon>
        <taxon>Bivalvia</taxon>
        <taxon>Autobranchia</taxon>
        <taxon>Heteroconchia</taxon>
        <taxon>Palaeoheterodonta</taxon>
        <taxon>Unionida</taxon>
        <taxon>Unionoidea</taxon>
        <taxon>Unionidae</taxon>
        <taxon>Ambleminae</taxon>
        <taxon>Lampsilini</taxon>
        <taxon>Potamilus</taxon>
    </lineage>
</organism>
<reference evidence="4" key="3">
    <citation type="submission" date="2023-05" db="EMBL/GenBank/DDBJ databases">
        <authorList>
            <person name="Smith C.H."/>
        </authorList>
    </citation>
    <scope>NUCLEOTIDE SEQUENCE</scope>
    <source>
        <strain evidence="4">CHS0354</strain>
        <tissue evidence="4">Mantle</tissue>
    </source>
</reference>
<keyword evidence="1" id="KW-1015">Disulfide bond</keyword>
<dbReference type="AlphaFoldDB" id="A0AAE0VUH2"/>
<dbReference type="Pfam" id="PF01562">
    <property type="entry name" value="Pep_M12B_propep"/>
    <property type="match status" value="1"/>
</dbReference>
<dbReference type="EMBL" id="JAEAOA010000972">
    <property type="protein sequence ID" value="KAK3590476.1"/>
    <property type="molecule type" value="Genomic_DNA"/>
</dbReference>
<keyword evidence="5" id="KW-1185">Reference proteome</keyword>
<feature type="signal peptide" evidence="2">
    <location>
        <begin position="1"/>
        <end position="16"/>
    </location>
</feature>
<sequence>MKLFLIYFAVFTLAGSEPKFHDSLSTEELLHYFGTNSPEKVPRYEYATPKRVMAQIVRERRYTNMADLIYHLKTIEEEIIMNLRMNKDLVSPGCVVHHKTKNGTGTLYPCSTPNENCYFFGHVENRNDSWVALSICDGMNGVISLPHKNLVVKSINPMHLIHAQKDTKIMDPHLVYEISNKGHTFDALSK</sequence>
<comment type="caution">
    <text evidence="4">The sequence shown here is derived from an EMBL/GenBank/DDBJ whole genome shotgun (WGS) entry which is preliminary data.</text>
</comment>
<feature type="chain" id="PRO_5042106350" description="Peptidase M12B propeptide domain-containing protein" evidence="2">
    <location>
        <begin position="17"/>
        <end position="190"/>
    </location>
</feature>
<evidence type="ECO:0000313" key="5">
    <source>
        <dbReference type="Proteomes" id="UP001195483"/>
    </source>
</evidence>
<dbReference type="Proteomes" id="UP001195483">
    <property type="component" value="Unassembled WGS sequence"/>
</dbReference>
<proteinExistence type="predicted"/>
<evidence type="ECO:0000259" key="3">
    <source>
        <dbReference type="Pfam" id="PF01562"/>
    </source>
</evidence>
<evidence type="ECO:0000313" key="4">
    <source>
        <dbReference type="EMBL" id="KAK3590476.1"/>
    </source>
</evidence>
<dbReference type="InterPro" id="IPR002870">
    <property type="entry name" value="Peptidase_M12B_N"/>
</dbReference>
<evidence type="ECO:0000256" key="2">
    <source>
        <dbReference type="SAM" id="SignalP"/>
    </source>
</evidence>
<evidence type="ECO:0000256" key="1">
    <source>
        <dbReference type="ARBA" id="ARBA00023157"/>
    </source>
</evidence>
<keyword evidence="2" id="KW-0732">Signal</keyword>
<dbReference type="PANTHER" id="PTHR11905">
    <property type="entry name" value="ADAM A DISINTEGRIN AND METALLOPROTEASE DOMAIN"/>
    <property type="match status" value="1"/>
</dbReference>
<protein>
    <recommendedName>
        <fullName evidence="3">Peptidase M12B propeptide domain-containing protein</fullName>
    </recommendedName>
</protein>
<accession>A0AAE0VUH2</accession>
<reference evidence="4" key="1">
    <citation type="journal article" date="2021" name="Genome Biol. Evol.">
        <title>A High-Quality Reference Genome for a Parasitic Bivalve with Doubly Uniparental Inheritance (Bivalvia: Unionida).</title>
        <authorList>
            <person name="Smith C.H."/>
        </authorList>
    </citation>
    <scope>NUCLEOTIDE SEQUENCE</scope>
    <source>
        <strain evidence="4">CHS0354</strain>
    </source>
</reference>